<sequence>MNQYKVNQYTYDLQDLNHNNLPSALDEFMNGLNKSISVYIYQKFDVETAFLCVAPRKYKIYGEDEQKKMISNKPLVYAKERSNCLCRNCCPGDFQPFKMNVYEKLHIKDEIKNEFKVDQNSNCFIQLVRQFRCTICCFFRPFMNVSIRTQNGSFQFIGKIKDPIKLCPPREWFNTGVDVHDSNDNLVYIIEVSEFKCGTFCSSCCCSACQEVRFHILSPHDRNIVGYIEKKATDCVKNALTGMSNFKIIFPEGIIYEQKVLLLAATFFIQSQMFIESPGEQSEDVDDILEILG</sequence>
<dbReference type="EMBL" id="GG662652">
    <property type="protein sequence ID" value="EAR83247.1"/>
    <property type="molecule type" value="Genomic_DNA"/>
</dbReference>
<evidence type="ECO:0000256" key="1">
    <source>
        <dbReference type="ARBA" id="ARBA00005350"/>
    </source>
</evidence>
<dbReference type="Pfam" id="PF03803">
    <property type="entry name" value="Scramblase"/>
    <property type="match status" value="1"/>
</dbReference>
<dbReference type="GO" id="GO:0017128">
    <property type="term" value="F:phospholipid scramblase activity"/>
    <property type="evidence" value="ECO:0007669"/>
    <property type="project" value="InterPro"/>
</dbReference>
<dbReference type="InterPro" id="IPR005552">
    <property type="entry name" value="Scramblase"/>
</dbReference>
<dbReference type="KEGG" id="tet:TTHERM_00998990"/>
<dbReference type="PANTHER" id="PTHR23248">
    <property type="entry name" value="PHOSPHOLIPID SCRAMBLASE-RELATED"/>
    <property type="match status" value="1"/>
</dbReference>
<comment type="similarity">
    <text evidence="1 2">Belongs to the phospholipid scramblase family.</text>
</comment>
<dbReference type="Proteomes" id="UP000009168">
    <property type="component" value="Unassembled WGS sequence"/>
</dbReference>
<accession>Q22D78</accession>
<dbReference type="eggNOG" id="KOG0621">
    <property type="taxonomic scope" value="Eukaryota"/>
</dbReference>
<name>Q22D78_TETTS</name>
<dbReference type="HOGENOM" id="CLU_060228_0_0_1"/>
<gene>
    <name evidence="3" type="ORF">TTHERM_00998990</name>
</gene>
<dbReference type="RefSeq" id="XP_001030910.1">
    <property type="nucleotide sequence ID" value="XM_001030910.1"/>
</dbReference>
<protein>
    <recommendedName>
        <fullName evidence="2">Phospholipid scramblase</fullName>
    </recommendedName>
</protein>
<evidence type="ECO:0000256" key="2">
    <source>
        <dbReference type="RuleBase" id="RU363116"/>
    </source>
</evidence>
<dbReference type="InParanoid" id="Q22D78"/>
<evidence type="ECO:0000313" key="4">
    <source>
        <dbReference type="Proteomes" id="UP000009168"/>
    </source>
</evidence>
<keyword evidence="4" id="KW-1185">Reference proteome</keyword>
<reference evidence="4" key="1">
    <citation type="journal article" date="2006" name="PLoS Biol.">
        <title>Macronuclear genome sequence of the ciliate Tetrahymena thermophila, a model eukaryote.</title>
        <authorList>
            <person name="Eisen J.A."/>
            <person name="Coyne R.S."/>
            <person name="Wu M."/>
            <person name="Wu D."/>
            <person name="Thiagarajan M."/>
            <person name="Wortman J.R."/>
            <person name="Badger J.H."/>
            <person name="Ren Q."/>
            <person name="Amedeo P."/>
            <person name="Jones K.M."/>
            <person name="Tallon L.J."/>
            <person name="Delcher A.L."/>
            <person name="Salzberg S.L."/>
            <person name="Silva J.C."/>
            <person name="Haas B.J."/>
            <person name="Majoros W.H."/>
            <person name="Farzad M."/>
            <person name="Carlton J.M."/>
            <person name="Smith R.K. Jr."/>
            <person name="Garg J."/>
            <person name="Pearlman R.E."/>
            <person name="Karrer K.M."/>
            <person name="Sun L."/>
            <person name="Manning G."/>
            <person name="Elde N.C."/>
            <person name="Turkewitz A.P."/>
            <person name="Asai D.J."/>
            <person name="Wilkes D.E."/>
            <person name="Wang Y."/>
            <person name="Cai H."/>
            <person name="Collins K."/>
            <person name="Stewart B.A."/>
            <person name="Lee S.R."/>
            <person name="Wilamowska K."/>
            <person name="Weinberg Z."/>
            <person name="Ruzzo W.L."/>
            <person name="Wloga D."/>
            <person name="Gaertig J."/>
            <person name="Frankel J."/>
            <person name="Tsao C.-C."/>
            <person name="Gorovsky M.A."/>
            <person name="Keeling P.J."/>
            <person name="Waller R.F."/>
            <person name="Patron N.J."/>
            <person name="Cherry J.M."/>
            <person name="Stover N.A."/>
            <person name="Krieger C.J."/>
            <person name="del Toro C."/>
            <person name="Ryder H.F."/>
            <person name="Williamson S.C."/>
            <person name="Barbeau R.A."/>
            <person name="Hamilton E.P."/>
            <person name="Orias E."/>
        </authorList>
    </citation>
    <scope>NUCLEOTIDE SEQUENCE [LARGE SCALE GENOMIC DNA]</scope>
    <source>
        <strain evidence="4">SB210</strain>
    </source>
</reference>
<dbReference type="GO" id="GO:0005886">
    <property type="term" value="C:plasma membrane"/>
    <property type="evidence" value="ECO:0007669"/>
    <property type="project" value="TreeGrafter"/>
</dbReference>
<organism evidence="3 4">
    <name type="scientific">Tetrahymena thermophila (strain SB210)</name>
    <dbReference type="NCBI Taxonomy" id="312017"/>
    <lineage>
        <taxon>Eukaryota</taxon>
        <taxon>Sar</taxon>
        <taxon>Alveolata</taxon>
        <taxon>Ciliophora</taxon>
        <taxon>Intramacronucleata</taxon>
        <taxon>Oligohymenophorea</taxon>
        <taxon>Hymenostomatida</taxon>
        <taxon>Tetrahymenina</taxon>
        <taxon>Tetrahymenidae</taxon>
        <taxon>Tetrahymena</taxon>
    </lineage>
</organism>
<dbReference type="OrthoDB" id="191150at2759"/>
<dbReference type="AlphaFoldDB" id="Q22D78"/>
<evidence type="ECO:0000313" key="3">
    <source>
        <dbReference type="EMBL" id="EAR83247.1"/>
    </source>
</evidence>
<dbReference type="GeneID" id="7839019"/>
<proteinExistence type="inferred from homology"/>
<dbReference type="PANTHER" id="PTHR23248:SF9">
    <property type="entry name" value="PHOSPHOLIPID SCRAMBLASE"/>
    <property type="match status" value="1"/>
</dbReference>